<dbReference type="Proteomes" id="UP000768646">
    <property type="component" value="Unassembled WGS sequence"/>
</dbReference>
<dbReference type="EMBL" id="JABTEG010000004">
    <property type="protein sequence ID" value="KAG4305318.1"/>
    <property type="molecule type" value="Genomic_DNA"/>
</dbReference>
<keyword evidence="2" id="KW-1185">Reference proteome</keyword>
<proteinExistence type="predicted"/>
<evidence type="ECO:0000313" key="1">
    <source>
        <dbReference type="EMBL" id="KAG4305318.1"/>
    </source>
</evidence>
<sequence length="85" mass="9861">PSPALSSTTKMSYKQWIKACLWSSAIFTTGYFLMIYTTPNKQKLYNSFSPTLKSMYDKNVKEKYTEEMLEHIKNSKNSGEPNTVY</sequence>
<accession>A0ACB7CED8</accession>
<gene>
    <name evidence="1" type="ORF">PORY_001488</name>
</gene>
<comment type="caution">
    <text evidence="1">The sequence shown here is derived from an EMBL/GenBank/DDBJ whole genome shotgun (WGS) entry which is preliminary data.</text>
</comment>
<feature type="non-terminal residue" evidence="1">
    <location>
        <position position="1"/>
    </location>
</feature>
<name>A0ACB7CED8_9ASCO</name>
<reference evidence="1 2" key="1">
    <citation type="journal article" date="2021" name="Commun. Biol.">
        <title>Genomic insights into the host specific adaptation of the Pneumocystis genus.</title>
        <authorList>
            <person name="Cisse O.H."/>
            <person name="Ma L."/>
            <person name="Dekker J.P."/>
            <person name="Khil P.P."/>
            <person name="Youn J.-H."/>
            <person name="Brenchley J.M."/>
            <person name="Blair R."/>
            <person name="Pahar B."/>
            <person name="Chabe M."/>
            <person name="Van Rompay K.K.A."/>
            <person name="Keesler R."/>
            <person name="Sukura A."/>
            <person name="Hirsch V."/>
            <person name="Kutty G."/>
            <person name="Liu Y."/>
            <person name="Peng L."/>
            <person name="Chen J."/>
            <person name="Song J."/>
            <person name="Weissenbacher-Lang C."/>
            <person name="Xu J."/>
            <person name="Upham N.S."/>
            <person name="Stajich J.E."/>
            <person name="Cuomo C.A."/>
            <person name="Cushion M.T."/>
            <person name="Kovacs J.A."/>
        </authorList>
    </citation>
    <scope>NUCLEOTIDE SEQUENCE [LARGE SCALE GENOMIC DNA]</scope>
    <source>
        <strain evidence="1 2">RABM</strain>
    </source>
</reference>
<organism evidence="1 2">
    <name type="scientific">Pneumocystis oryctolagi</name>
    <dbReference type="NCBI Taxonomy" id="42067"/>
    <lineage>
        <taxon>Eukaryota</taxon>
        <taxon>Fungi</taxon>
        <taxon>Dikarya</taxon>
        <taxon>Ascomycota</taxon>
        <taxon>Taphrinomycotina</taxon>
        <taxon>Pneumocystomycetes</taxon>
        <taxon>Pneumocystaceae</taxon>
        <taxon>Pneumocystis</taxon>
    </lineage>
</organism>
<evidence type="ECO:0000313" key="2">
    <source>
        <dbReference type="Proteomes" id="UP000768646"/>
    </source>
</evidence>
<protein>
    <submittedName>
        <fullName evidence="1">Uncharacterized protein</fullName>
    </submittedName>
</protein>